<dbReference type="RefSeq" id="WP_296943907.1">
    <property type="nucleotide sequence ID" value="NZ_LT599032.1"/>
</dbReference>
<reference evidence="4" key="1">
    <citation type="submission" date="2016-04" db="EMBL/GenBank/DDBJ databases">
        <authorList>
            <person name="Evans L.H."/>
            <person name="Alamgir A."/>
            <person name="Owens N."/>
            <person name="Weber N.D."/>
            <person name="Virtaneva K."/>
            <person name="Barbian K."/>
            <person name="Babar A."/>
            <person name="Rosenke K."/>
        </authorList>
    </citation>
    <scope>NUCLEOTIDE SEQUENCE</scope>
    <source>
        <strain evidence="4">86-1</strain>
    </source>
</reference>
<name>A0A212K3B6_9BACT</name>
<dbReference type="Gene3D" id="3.40.50.12780">
    <property type="entry name" value="N-terminal domain of ligase-like"/>
    <property type="match status" value="1"/>
</dbReference>
<evidence type="ECO:0000313" key="4">
    <source>
        <dbReference type="EMBL" id="SBW06136.1"/>
    </source>
</evidence>
<dbReference type="SUPFAM" id="SSF56801">
    <property type="entry name" value="Acetyl-CoA synthetase-like"/>
    <property type="match status" value="1"/>
</dbReference>
<evidence type="ECO:0000256" key="1">
    <source>
        <dbReference type="ARBA" id="ARBA00006432"/>
    </source>
</evidence>
<proteinExistence type="inferred from homology"/>
<dbReference type="GO" id="GO:0006631">
    <property type="term" value="P:fatty acid metabolic process"/>
    <property type="evidence" value="ECO:0007669"/>
    <property type="project" value="TreeGrafter"/>
</dbReference>
<dbReference type="PANTHER" id="PTHR43201">
    <property type="entry name" value="ACYL-COA SYNTHETASE"/>
    <property type="match status" value="1"/>
</dbReference>
<dbReference type="EMBL" id="FLUM01000003">
    <property type="protein sequence ID" value="SBW06136.1"/>
    <property type="molecule type" value="Genomic_DNA"/>
</dbReference>
<dbReference type="InterPro" id="IPR042099">
    <property type="entry name" value="ANL_N_sf"/>
</dbReference>
<dbReference type="Pfam" id="PF00501">
    <property type="entry name" value="AMP-binding"/>
    <property type="match status" value="1"/>
</dbReference>
<dbReference type="AlphaFoldDB" id="A0A212K3B6"/>
<evidence type="ECO:0000256" key="2">
    <source>
        <dbReference type="ARBA" id="ARBA00022598"/>
    </source>
</evidence>
<protein>
    <recommendedName>
        <fullName evidence="3">AMP-dependent synthetase/ligase domain-containing protein</fullName>
    </recommendedName>
</protein>
<dbReference type="PANTHER" id="PTHR43201:SF5">
    <property type="entry name" value="MEDIUM-CHAIN ACYL-COA LIGASE ACSF2, MITOCHONDRIAL"/>
    <property type="match status" value="1"/>
</dbReference>
<dbReference type="InterPro" id="IPR000873">
    <property type="entry name" value="AMP-dep_synth/lig_dom"/>
</dbReference>
<dbReference type="InterPro" id="IPR045851">
    <property type="entry name" value="AMP-bd_C_sf"/>
</dbReference>
<accession>A0A212K3B6</accession>
<sequence>MYQLYIKRQIITIDGGSYTPDIFRSKGMPAFALKSDFHYSLYLFLKEWFSRSPLIRVQTSGSTGAPKEMMVEKERMMRSAELTCSFLGLKEGNKALLCMSLDYIAGKMMVVRALIAGLDLYPVTPSGNPLKDAKVTFGFAAMIPMQVYNSLESDKERKKLEKIKNLIIGGGAIDSRLEEKMKFFPNNVYSTYGMTETLSHIALRRLNGESASGSYIPFPSVALSLSDDNTLIIDAPLVTSEKLYTNDIAEIDKDGSFRITGRKDNVINSGGIKIQIEEVEKILKPLINSSFAVTSLPDPKFGEVLILAVEEDIDPAIFKDIQPAYYTPKKIIKVDKIPLTETGKISRVELKKLVREL</sequence>
<organism evidence="4">
    <name type="scientific">uncultured Dysgonomonas sp</name>
    <dbReference type="NCBI Taxonomy" id="206096"/>
    <lineage>
        <taxon>Bacteria</taxon>
        <taxon>Pseudomonadati</taxon>
        <taxon>Bacteroidota</taxon>
        <taxon>Bacteroidia</taxon>
        <taxon>Bacteroidales</taxon>
        <taxon>Dysgonomonadaceae</taxon>
        <taxon>Dysgonomonas</taxon>
        <taxon>environmental samples</taxon>
    </lineage>
</organism>
<dbReference type="GO" id="GO:0031956">
    <property type="term" value="F:medium-chain fatty acid-CoA ligase activity"/>
    <property type="evidence" value="ECO:0007669"/>
    <property type="project" value="TreeGrafter"/>
</dbReference>
<feature type="domain" description="AMP-dependent synthetase/ligase" evidence="3">
    <location>
        <begin position="59"/>
        <end position="230"/>
    </location>
</feature>
<comment type="similarity">
    <text evidence="1">Belongs to the ATP-dependent AMP-binding enzyme family.</text>
</comment>
<keyword evidence="2" id="KW-0436">Ligase</keyword>
<gene>
    <name evidence="4" type="ORF">KL86DYS1_31294</name>
</gene>
<evidence type="ECO:0000259" key="3">
    <source>
        <dbReference type="Pfam" id="PF00501"/>
    </source>
</evidence>
<dbReference type="Gene3D" id="3.30.300.30">
    <property type="match status" value="1"/>
</dbReference>